<organism evidence="1">
    <name type="scientific">freshwater metagenome</name>
    <dbReference type="NCBI Taxonomy" id="449393"/>
    <lineage>
        <taxon>unclassified sequences</taxon>
        <taxon>metagenomes</taxon>
        <taxon>ecological metagenomes</taxon>
    </lineage>
</organism>
<dbReference type="InterPro" id="IPR036291">
    <property type="entry name" value="NAD(P)-bd_dom_sf"/>
</dbReference>
<evidence type="ECO:0000313" key="1">
    <source>
        <dbReference type="EMBL" id="CAB4754928.1"/>
    </source>
</evidence>
<protein>
    <submittedName>
        <fullName evidence="1">Unannotated protein</fullName>
    </submittedName>
</protein>
<dbReference type="InterPro" id="IPR002347">
    <property type="entry name" value="SDR_fam"/>
</dbReference>
<evidence type="ECO:0000313" key="2">
    <source>
        <dbReference type="EMBL" id="CAB4816782.1"/>
    </source>
</evidence>
<gene>
    <name evidence="1" type="ORF">UFOPK2754_02033</name>
    <name evidence="2" type="ORF">UFOPK3139_00417</name>
    <name evidence="3" type="ORF">UFOPK3543_00714</name>
    <name evidence="4" type="ORF">UFOPK3967_01522</name>
</gene>
<name>A0A6J6U6Q3_9ZZZZ</name>
<dbReference type="Gene3D" id="3.40.50.720">
    <property type="entry name" value="NAD(P)-binding Rossmann-like Domain"/>
    <property type="match status" value="1"/>
</dbReference>
<accession>A0A6J6U6Q3</accession>
<dbReference type="SUPFAM" id="SSF51735">
    <property type="entry name" value="NAD(P)-binding Rossmann-fold domains"/>
    <property type="match status" value="1"/>
</dbReference>
<evidence type="ECO:0000313" key="3">
    <source>
        <dbReference type="EMBL" id="CAB4898376.1"/>
    </source>
</evidence>
<evidence type="ECO:0000313" key="4">
    <source>
        <dbReference type="EMBL" id="CAB4999257.1"/>
    </source>
</evidence>
<dbReference type="EMBL" id="CAFBMH010000017">
    <property type="protein sequence ID" value="CAB4898376.1"/>
    <property type="molecule type" value="Genomic_DNA"/>
</dbReference>
<dbReference type="EMBL" id="CAFABA010000010">
    <property type="protein sequence ID" value="CAB4816782.1"/>
    <property type="molecule type" value="Genomic_DNA"/>
</dbReference>
<dbReference type="EMBL" id="CAFBOS010000087">
    <property type="protein sequence ID" value="CAB4999257.1"/>
    <property type="molecule type" value="Genomic_DNA"/>
</dbReference>
<dbReference type="EMBL" id="CAEZYR010000079">
    <property type="protein sequence ID" value="CAB4754928.1"/>
    <property type="molecule type" value="Genomic_DNA"/>
</dbReference>
<reference evidence="1" key="1">
    <citation type="submission" date="2020-05" db="EMBL/GenBank/DDBJ databases">
        <authorList>
            <person name="Chiriac C."/>
            <person name="Salcher M."/>
            <person name="Ghai R."/>
            <person name="Kavagutti S V."/>
        </authorList>
    </citation>
    <scope>NUCLEOTIDE SEQUENCE</scope>
</reference>
<sequence length="213" mass="22103">MRLGFLGGDSRLVDALAAALAPDHRVDVPDVRSDPWAGPTRDALHSFRGTFAAAGRLEAVVLCTWPTASLTVPAAAIAVEEWMKHVEWPIACWSNALVAAVERCADGGSVVVVAELPAALDVAGHLAHVVVAEALTALARSLALAEGQRGVRVNVVSTEILTAPEQPMGSPPPLRSFPGRAETEVAGAVRLLLDPGACGITGTVVRADCGRAW</sequence>
<proteinExistence type="predicted"/>
<dbReference type="Pfam" id="PF13561">
    <property type="entry name" value="adh_short_C2"/>
    <property type="match status" value="1"/>
</dbReference>
<dbReference type="AlphaFoldDB" id="A0A6J6U6Q3"/>